<organism evidence="2 3">
    <name type="scientific">Puccinia graminis f. sp. tritici</name>
    <dbReference type="NCBI Taxonomy" id="56615"/>
    <lineage>
        <taxon>Eukaryota</taxon>
        <taxon>Fungi</taxon>
        <taxon>Dikarya</taxon>
        <taxon>Basidiomycota</taxon>
        <taxon>Pucciniomycotina</taxon>
        <taxon>Pucciniomycetes</taxon>
        <taxon>Pucciniales</taxon>
        <taxon>Pucciniaceae</taxon>
        <taxon>Puccinia</taxon>
    </lineage>
</organism>
<comment type="caution">
    <text evidence="2">The sequence shown here is derived from an EMBL/GenBank/DDBJ whole genome shotgun (WGS) entry which is preliminary data.</text>
</comment>
<name>A0A5B0MKK4_PUCGR</name>
<dbReference type="Proteomes" id="UP000324748">
    <property type="component" value="Unassembled WGS sequence"/>
</dbReference>
<protein>
    <submittedName>
        <fullName evidence="2">Uncharacterized protein</fullName>
    </submittedName>
</protein>
<evidence type="ECO:0000313" key="3">
    <source>
        <dbReference type="Proteomes" id="UP000324748"/>
    </source>
</evidence>
<proteinExistence type="predicted"/>
<sequence length="64" mass="7334">MAREETLRPGQAPPKATNQLSTASSNQAPFKTNPYQATYCENIGYFWIKLSIQRMIIVQPYIQE</sequence>
<reference evidence="2 3" key="1">
    <citation type="submission" date="2019-05" db="EMBL/GenBank/DDBJ databases">
        <title>Emergence of the Ug99 lineage of the wheat stem rust pathogen through somatic hybridization.</title>
        <authorList>
            <person name="Li F."/>
            <person name="Upadhyaya N.M."/>
            <person name="Sperschneider J."/>
            <person name="Matny O."/>
            <person name="Nguyen-Phuc H."/>
            <person name="Mago R."/>
            <person name="Raley C."/>
            <person name="Miller M.E."/>
            <person name="Silverstein K.A.T."/>
            <person name="Henningsen E."/>
            <person name="Hirsch C.D."/>
            <person name="Visser B."/>
            <person name="Pretorius Z.A."/>
            <person name="Steffenson B.J."/>
            <person name="Schwessinger B."/>
            <person name="Dodds P.N."/>
            <person name="Figueroa M."/>
        </authorList>
    </citation>
    <scope>NUCLEOTIDE SEQUENCE [LARGE SCALE GENOMIC DNA]</scope>
    <source>
        <strain evidence="2">21-0</strain>
    </source>
</reference>
<accession>A0A5B0MKK4</accession>
<dbReference type="AlphaFoldDB" id="A0A5B0MKK4"/>
<keyword evidence="3" id="KW-1185">Reference proteome</keyword>
<dbReference type="EMBL" id="VSWC01000145">
    <property type="protein sequence ID" value="KAA1076793.1"/>
    <property type="molecule type" value="Genomic_DNA"/>
</dbReference>
<feature type="region of interest" description="Disordered" evidence="1">
    <location>
        <begin position="1"/>
        <end position="32"/>
    </location>
</feature>
<evidence type="ECO:0000313" key="2">
    <source>
        <dbReference type="EMBL" id="KAA1076793.1"/>
    </source>
</evidence>
<feature type="compositionally biased region" description="Polar residues" evidence="1">
    <location>
        <begin position="16"/>
        <end position="32"/>
    </location>
</feature>
<gene>
    <name evidence="2" type="ORF">PGT21_019309</name>
</gene>
<evidence type="ECO:0000256" key="1">
    <source>
        <dbReference type="SAM" id="MobiDB-lite"/>
    </source>
</evidence>